<dbReference type="PANTHER" id="PTHR24416">
    <property type="entry name" value="TYROSINE-PROTEIN KINASE RECEPTOR"/>
    <property type="match status" value="1"/>
</dbReference>
<keyword evidence="3 9" id="KW-0547">Nucleotide-binding</keyword>
<dbReference type="InterPro" id="IPR050122">
    <property type="entry name" value="RTK"/>
</dbReference>
<organism evidence="13 14">
    <name type="scientific">Branchiostoma belcheri</name>
    <name type="common">Amphioxus</name>
    <dbReference type="NCBI Taxonomy" id="7741"/>
    <lineage>
        <taxon>Eukaryota</taxon>
        <taxon>Metazoa</taxon>
        <taxon>Chordata</taxon>
        <taxon>Cephalochordata</taxon>
        <taxon>Leptocardii</taxon>
        <taxon>Amphioxiformes</taxon>
        <taxon>Branchiostomatidae</taxon>
        <taxon>Branchiostoma</taxon>
    </lineage>
</organism>
<gene>
    <name evidence="14" type="primary">LOC109482020</name>
</gene>
<comment type="catalytic activity">
    <reaction evidence="7">
        <text>L-tyrosyl-[protein] + ATP = O-phospho-L-tyrosyl-[protein] + ADP + H(+)</text>
        <dbReference type="Rhea" id="RHEA:10596"/>
        <dbReference type="Rhea" id="RHEA-COMP:10136"/>
        <dbReference type="Rhea" id="RHEA-COMP:20101"/>
        <dbReference type="ChEBI" id="CHEBI:15378"/>
        <dbReference type="ChEBI" id="CHEBI:30616"/>
        <dbReference type="ChEBI" id="CHEBI:46858"/>
        <dbReference type="ChEBI" id="CHEBI:61978"/>
        <dbReference type="ChEBI" id="CHEBI:456216"/>
        <dbReference type="EC" id="2.7.10.1"/>
    </reaction>
</comment>
<dbReference type="Gene3D" id="1.10.510.10">
    <property type="entry name" value="Transferase(Phosphotransferase) domain 1"/>
    <property type="match status" value="1"/>
</dbReference>
<feature type="binding site" evidence="9">
    <location>
        <position position="176"/>
    </location>
    <ligand>
        <name>ATP</name>
        <dbReference type="ChEBI" id="CHEBI:30616"/>
    </ligand>
</feature>
<dbReference type="SUPFAM" id="SSF56112">
    <property type="entry name" value="Protein kinase-like (PK-like)"/>
    <property type="match status" value="1"/>
</dbReference>
<keyword evidence="5 9" id="KW-0067">ATP-binding</keyword>
<dbReference type="KEGG" id="bbel:109482020"/>
<feature type="binding site" evidence="9">
    <location>
        <begin position="112"/>
        <end position="118"/>
    </location>
    <ligand>
        <name>ATP</name>
        <dbReference type="ChEBI" id="CHEBI:30616"/>
    </ligand>
</feature>
<dbReference type="InterPro" id="IPR000719">
    <property type="entry name" value="Prot_kinase_dom"/>
</dbReference>
<feature type="domain" description="Protein kinase" evidence="12">
    <location>
        <begin position="27"/>
        <end position="314"/>
    </location>
</feature>
<dbReference type="Proteomes" id="UP000515135">
    <property type="component" value="Unplaced"/>
</dbReference>
<keyword evidence="10" id="KW-0460">Magnesium</keyword>
<comment type="subcellular location">
    <subcellularLocation>
        <location evidence="1">Membrane</location>
        <topology evidence="1">Single-pass type I membrane protein</topology>
    </subcellularLocation>
</comment>
<dbReference type="InterPro" id="IPR001245">
    <property type="entry name" value="Ser-Thr/Tyr_kinase_cat_dom"/>
</dbReference>
<dbReference type="GO" id="GO:0043235">
    <property type="term" value="C:receptor complex"/>
    <property type="evidence" value="ECO:0007669"/>
    <property type="project" value="TreeGrafter"/>
</dbReference>
<dbReference type="CDD" id="cd00192">
    <property type="entry name" value="PTKc"/>
    <property type="match status" value="1"/>
</dbReference>
<keyword evidence="6" id="KW-0829">Tyrosine-protein kinase</keyword>
<dbReference type="AlphaFoldDB" id="A0A6P5AA34"/>
<dbReference type="InterPro" id="IPR008266">
    <property type="entry name" value="Tyr_kinase_AS"/>
</dbReference>
<dbReference type="InterPro" id="IPR020635">
    <property type="entry name" value="Tyr_kinase_cat_dom"/>
</dbReference>
<dbReference type="GO" id="GO:0046872">
    <property type="term" value="F:metal ion binding"/>
    <property type="evidence" value="ECO:0007669"/>
    <property type="project" value="UniProtKB-KW"/>
</dbReference>
<dbReference type="GO" id="GO:0004714">
    <property type="term" value="F:transmembrane receptor protein tyrosine kinase activity"/>
    <property type="evidence" value="ECO:0007669"/>
    <property type="project" value="UniProtKB-EC"/>
</dbReference>
<keyword evidence="13" id="KW-1185">Reference proteome</keyword>
<dbReference type="PROSITE" id="PS50011">
    <property type="entry name" value="PROTEIN_KINASE_DOM"/>
    <property type="match status" value="1"/>
</dbReference>
<dbReference type="Gene3D" id="3.30.200.20">
    <property type="entry name" value="Phosphorylase Kinase, domain 1"/>
    <property type="match status" value="1"/>
</dbReference>
<dbReference type="GO" id="GO:0005886">
    <property type="term" value="C:plasma membrane"/>
    <property type="evidence" value="ECO:0007669"/>
    <property type="project" value="TreeGrafter"/>
</dbReference>
<dbReference type="PANTHER" id="PTHR24416:SF621">
    <property type="entry name" value="TYROSINE KINASE RECEPTOR CAD96CA"/>
    <property type="match status" value="1"/>
</dbReference>
<name>A0A6P5AA34_BRABE</name>
<dbReference type="InterPro" id="IPR011009">
    <property type="entry name" value="Kinase-like_dom_sf"/>
</dbReference>
<feature type="binding site" evidence="10">
    <location>
        <position position="190"/>
    </location>
    <ligand>
        <name>Mg(2+)</name>
        <dbReference type="ChEBI" id="CHEBI:18420"/>
    </ligand>
</feature>
<evidence type="ECO:0000256" key="6">
    <source>
        <dbReference type="ARBA" id="ARBA00023137"/>
    </source>
</evidence>
<feature type="binding site" evidence="9">
    <location>
        <begin position="34"/>
        <end position="41"/>
    </location>
    <ligand>
        <name>ATP</name>
        <dbReference type="ChEBI" id="CHEBI:30616"/>
    </ligand>
</feature>
<dbReference type="GO" id="GO:0007169">
    <property type="term" value="P:cell surface receptor protein tyrosine kinase signaling pathway"/>
    <property type="evidence" value="ECO:0007669"/>
    <property type="project" value="TreeGrafter"/>
</dbReference>
<dbReference type="FunFam" id="3.30.200.20:FF:001383">
    <property type="entry name" value="Protein kinase superfamily protein"/>
    <property type="match status" value="1"/>
</dbReference>
<evidence type="ECO:0000256" key="7">
    <source>
        <dbReference type="ARBA" id="ARBA00051243"/>
    </source>
</evidence>
<protein>
    <submittedName>
        <fullName evidence="14">Tyrosine-protein kinase receptor Tie-1-like</fullName>
    </submittedName>
</protein>
<evidence type="ECO:0000256" key="2">
    <source>
        <dbReference type="ARBA" id="ARBA00022679"/>
    </source>
</evidence>
<keyword evidence="10" id="KW-0479">Metal-binding</keyword>
<evidence type="ECO:0000256" key="11">
    <source>
        <dbReference type="PROSITE-ProRule" id="PRU10141"/>
    </source>
</evidence>
<dbReference type="FunFam" id="1.10.510.10:FF:000554">
    <property type="entry name" value="Predicted protein"/>
    <property type="match status" value="1"/>
</dbReference>
<feature type="binding site" evidence="10">
    <location>
        <position position="177"/>
    </location>
    <ligand>
        <name>Mg(2+)</name>
        <dbReference type="ChEBI" id="CHEBI:18420"/>
    </ligand>
</feature>
<keyword evidence="2" id="KW-0808">Transferase</keyword>
<dbReference type="InterPro" id="IPR017441">
    <property type="entry name" value="Protein_kinase_ATP_BS"/>
</dbReference>
<evidence type="ECO:0000313" key="13">
    <source>
        <dbReference type="Proteomes" id="UP000515135"/>
    </source>
</evidence>
<evidence type="ECO:0000256" key="1">
    <source>
        <dbReference type="ARBA" id="ARBA00004479"/>
    </source>
</evidence>
<evidence type="ECO:0000256" key="8">
    <source>
        <dbReference type="PIRSR" id="PIRSR000615-1"/>
    </source>
</evidence>
<dbReference type="GeneID" id="109482020"/>
<dbReference type="PRINTS" id="PR00109">
    <property type="entry name" value="TYRKINASE"/>
</dbReference>
<evidence type="ECO:0000256" key="4">
    <source>
        <dbReference type="ARBA" id="ARBA00022777"/>
    </source>
</evidence>
<feature type="binding site" evidence="9 11">
    <location>
        <position position="63"/>
    </location>
    <ligand>
        <name>ATP</name>
        <dbReference type="ChEBI" id="CHEBI:30616"/>
    </ligand>
</feature>
<evidence type="ECO:0000313" key="14">
    <source>
        <dbReference type="RefSeq" id="XP_019640217.1"/>
    </source>
</evidence>
<keyword evidence="4" id="KW-0418">Kinase</keyword>
<dbReference type="PIRSF" id="PIRSF000615">
    <property type="entry name" value="TyrPK_CSF1-R"/>
    <property type="match status" value="1"/>
</dbReference>
<feature type="active site" description="Proton acceptor" evidence="8">
    <location>
        <position position="172"/>
    </location>
</feature>
<evidence type="ECO:0000256" key="5">
    <source>
        <dbReference type="ARBA" id="ARBA00022840"/>
    </source>
</evidence>
<dbReference type="PROSITE" id="PS00107">
    <property type="entry name" value="PROTEIN_KINASE_ATP"/>
    <property type="match status" value="1"/>
</dbReference>
<dbReference type="RefSeq" id="XP_019640217.1">
    <property type="nucleotide sequence ID" value="XM_019784658.1"/>
</dbReference>
<evidence type="ECO:0000256" key="10">
    <source>
        <dbReference type="PIRSR" id="PIRSR000615-3"/>
    </source>
</evidence>
<evidence type="ECO:0000256" key="9">
    <source>
        <dbReference type="PIRSR" id="PIRSR000615-2"/>
    </source>
</evidence>
<evidence type="ECO:0000256" key="3">
    <source>
        <dbReference type="ARBA" id="ARBA00022741"/>
    </source>
</evidence>
<dbReference type="Pfam" id="PF07714">
    <property type="entry name" value="PK_Tyr_Ser-Thr"/>
    <property type="match status" value="1"/>
</dbReference>
<dbReference type="OrthoDB" id="3256376at2759"/>
<dbReference type="GO" id="GO:0005524">
    <property type="term" value="F:ATP binding"/>
    <property type="evidence" value="ECO:0007669"/>
    <property type="project" value="UniProtKB-UniRule"/>
</dbReference>
<proteinExistence type="predicted"/>
<dbReference type="SMART" id="SM00219">
    <property type="entry name" value="TyrKc"/>
    <property type="match status" value="1"/>
</dbReference>
<reference evidence="14" key="1">
    <citation type="submission" date="2025-08" db="UniProtKB">
        <authorList>
            <consortium name="RefSeq"/>
        </authorList>
    </citation>
    <scope>IDENTIFICATION</scope>
    <source>
        <tissue evidence="14">Gonad</tissue>
    </source>
</reference>
<dbReference type="PROSITE" id="PS00109">
    <property type="entry name" value="PROTEIN_KINASE_TYR"/>
    <property type="match status" value="1"/>
</dbReference>
<evidence type="ECO:0000259" key="12">
    <source>
        <dbReference type="PROSITE" id="PS50011"/>
    </source>
</evidence>
<sequence>MYHSRDSSGAHVVEPEGRDMEFNPDQITFLEELGEGQFGKVHKAKAHFVHDQARSSTMIVAVKTVKAHASSEVRDDVLKELRMMMRLLDPHPNVVTLLGYCTKSDPVMLVVEYVPNGDLLSFLRNDRAARNVTYANLHTESRTLQNTDLISFAWQVSKGMCYLASKQCIHRDLAARNVLVGKNKTCKVSDFGLARDGPEYKKVKDSPLPLRWMAPETLSIERLYTTKSDVWSFGVLLYEIVTLGSTPYPTMSAQQAALEVQMGMILQKPTHCTGDLYFIMENCWHFLPDERPPFSELSAALSRLVVDEKDHIMLNQYDEHQYANLERSAEEVC</sequence>
<accession>A0A6P5AA34</accession>